<evidence type="ECO:0000256" key="6">
    <source>
        <dbReference type="ARBA" id="ARBA00022989"/>
    </source>
</evidence>
<comment type="caution">
    <text evidence="12">The sequence shown here is derived from an EMBL/GenBank/DDBJ whole genome shotgun (WGS) entry which is preliminary data.</text>
</comment>
<accession>A0AA35WPX9</accession>
<name>A0AA35WPX9_GEOBA</name>
<evidence type="ECO:0000313" key="12">
    <source>
        <dbReference type="EMBL" id="CAI8029513.1"/>
    </source>
</evidence>
<dbReference type="AlphaFoldDB" id="A0AA35WPX9"/>
<comment type="similarity">
    <text evidence="2">Belongs to the complex I NDUFA11 subunit family.</text>
</comment>
<keyword evidence="4 11" id="KW-0812">Transmembrane</keyword>
<evidence type="ECO:0000256" key="7">
    <source>
        <dbReference type="ARBA" id="ARBA00023128"/>
    </source>
</evidence>
<reference evidence="12" key="1">
    <citation type="submission" date="2023-03" db="EMBL/GenBank/DDBJ databases">
        <authorList>
            <person name="Steffen K."/>
            <person name="Cardenas P."/>
        </authorList>
    </citation>
    <scope>NUCLEOTIDE SEQUENCE</scope>
</reference>
<evidence type="ECO:0000256" key="2">
    <source>
        <dbReference type="ARBA" id="ARBA00008699"/>
    </source>
</evidence>
<dbReference type="GO" id="GO:0005743">
    <property type="term" value="C:mitochondrial inner membrane"/>
    <property type="evidence" value="ECO:0007669"/>
    <property type="project" value="UniProtKB-SubCell"/>
</dbReference>
<keyword evidence="5" id="KW-0999">Mitochondrion inner membrane</keyword>
<gene>
    <name evidence="12" type="ORF">GBAR_LOCUS16765</name>
</gene>
<keyword evidence="13" id="KW-1185">Reference proteome</keyword>
<evidence type="ECO:0000256" key="5">
    <source>
        <dbReference type="ARBA" id="ARBA00022792"/>
    </source>
</evidence>
<evidence type="ECO:0000313" key="13">
    <source>
        <dbReference type="Proteomes" id="UP001174909"/>
    </source>
</evidence>
<keyword evidence="6 11" id="KW-1133">Transmembrane helix</keyword>
<proteinExistence type="inferred from homology"/>
<evidence type="ECO:0000256" key="8">
    <source>
        <dbReference type="ARBA" id="ARBA00023136"/>
    </source>
</evidence>
<evidence type="ECO:0000256" key="4">
    <source>
        <dbReference type="ARBA" id="ARBA00022692"/>
    </source>
</evidence>
<dbReference type="PANTHER" id="PTHR21382:SF1">
    <property type="entry name" value="NADH DEHYDROGENASE [UBIQUINONE] 1 ALPHA SUBCOMPLEX SUBUNIT 11"/>
    <property type="match status" value="1"/>
</dbReference>
<dbReference type="Proteomes" id="UP001174909">
    <property type="component" value="Unassembled WGS sequence"/>
</dbReference>
<sequence>MSDKKEIEVELGDNGAGTHCDDQFMRYAGGGAVAGACFGAVEACLVNPVPGQTTPLIFKAFKIMGMRSVLVGTVGGVFAVGACFSAKLRDRDDYKNAVIGGMLAGSIFGYKTRSFAVGARMAVGMGALLGLIKYRTGSYLPPLIPQEESFEVRRSKWISSS</sequence>
<evidence type="ECO:0000256" key="9">
    <source>
        <dbReference type="ARBA" id="ARBA00030608"/>
    </source>
</evidence>
<dbReference type="EMBL" id="CASHTH010002413">
    <property type="protein sequence ID" value="CAI8029513.1"/>
    <property type="molecule type" value="Genomic_DNA"/>
</dbReference>
<protein>
    <recommendedName>
        <fullName evidence="3">NADH dehydrogenase [ubiquinone] 1 alpha subcomplex subunit 11</fullName>
    </recommendedName>
    <alternativeName>
        <fullName evidence="9">Complex I-B14.7</fullName>
    </alternativeName>
    <alternativeName>
        <fullName evidence="10">NADH-ubiquinone oxidoreductase subunit B14.7</fullName>
    </alternativeName>
</protein>
<feature type="transmembrane region" description="Helical" evidence="11">
    <location>
        <begin position="69"/>
        <end position="88"/>
    </location>
</feature>
<evidence type="ECO:0000256" key="10">
    <source>
        <dbReference type="ARBA" id="ARBA00031497"/>
    </source>
</evidence>
<evidence type="ECO:0000256" key="3">
    <source>
        <dbReference type="ARBA" id="ARBA00018191"/>
    </source>
</evidence>
<organism evidence="12 13">
    <name type="scientific">Geodia barretti</name>
    <name type="common">Barrett's horny sponge</name>
    <dbReference type="NCBI Taxonomy" id="519541"/>
    <lineage>
        <taxon>Eukaryota</taxon>
        <taxon>Metazoa</taxon>
        <taxon>Porifera</taxon>
        <taxon>Demospongiae</taxon>
        <taxon>Heteroscleromorpha</taxon>
        <taxon>Tetractinellida</taxon>
        <taxon>Astrophorina</taxon>
        <taxon>Geodiidae</taxon>
        <taxon>Geodia</taxon>
    </lineage>
</organism>
<dbReference type="InterPro" id="IPR039205">
    <property type="entry name" value="NDUFA11"/>
</dbReference>
<dbReference type="GO" id="GO:0045271">
    <property type="term" value="C:respiratory chain complex I"/>
    <property type="evidence" value="ECO:0007669"/>
    <property type="project" value="InterPro"/>
</dbReference>
<evidence type="ECO:0000256" key="11">
    <source>
        <dbReference type="SAM" id="Phobius"/>
    </source>
</evidence>
<keyword evidence="7" id="KW-0496">Mitochondrion</keyword>
<dbReference type="PANTHER" id="PTHR21382">
    <property type="entry name" value="NADH-UBIQUINONE OXIDOREDUCTASE SUBUNIT"/>
    <property type="match status" value="1"/>
</dbReference>
<dbReference type="GO" id="GO:0006120">
    <property type="term" value="P:mitochondrial electron transport, NADH to ubiquinone"/>
    <property type="evidence" value="ECO:0007669"/>
    <property type="project" value="InterPro"/>
</dbReference>
<evidence type="ECO:0000256" key="1">
    <source>
        <dbReference type="ARBA" id="ARBA00004292"/>
    </source>
</evidence>
<dbReference type="Pfam" id="PF02466">
    <property type="entry name" value="Tim17"/>
    <property type="match status" value="1"/>
</dbReference>
<comment type="subcellular location">
    <subcellularLocation>
        <location evidence="1">Mitochondrion inner membrane</location>
        <topology evidence="1">Multi-pass membrane protein</topology>
        <orientation evidence="1">Matrix side</orientation>
    </subcellularLocation>
</comment>
<keyword evidence="8 11" id="KW-0472">Membrane</keyword>